<sequence length="228" mass="25339">MRRSFGAKVIHITQSLLREIVSMLFPISCAGCNAQKTPLCTACARTIVEPEHSDTLIAPWSFRDPRVRSLIHHLKYRGRTVVVRVCAEALSERLTEEISEKITYGTFQDPLIIPIPLHPSRKRSRGYNQAALLAQTLAETALFSCVYEQNVLKRIKDTPAQAHIKDKRERARNIVGAFALHPDAQEKIAGRDVILIDDVATTGATLREAEKVLKCAGAREVLLAAVAH</sequence>
<comment type="similarity">
    <text evidence="1">Belongs to the ComF/GntX family.</text>
</comment>
<name>A0A1G2SJP6_9BACT</name>
<dbReference type="PANTHER" id="PTHR47505">
    <property type="entry name" value="DNA UTILIZATION PROTEIN YHGH"/>
    <property type="match status" value="1"/>
</dbReference>
<reference evidence="3 4" key="1">
    <citation type="journal article" date="2016" name="Nat. Commun.">
        <title>Thousands of microbial genomes shed light on interconnected biogeochemical processes in an aquifer system.</title>
        <authorList>
            <person name="Anantharaman K."/>
            <person name="Brown C.T."/>
            <person name="Hug L.A."/>
            <person name="Sharon I."/>
            <person name="Castelle C.J."/>
            <person name="Probst A.J."/>
            <person name="Thomas B.C."/>
            <person name="Singh A."/>
            <person name="Wilkins M.J."/>
            <person name="Karaoz U."/>
            <person name="Brodie E.L."/>
            <person name="Williams K.H."/>
            <person name="Hubbard S.S."/>
            <person name="Banfield J.F."/>
        </authorList>
    </citation>
    <scope>NUCLEOTIDE SEQUENCE [LARGE SCALE GENOMIC DNA]</scope>
</reference>
<proteinExistence type="inferred from homology"/>
<dbReference type="InterPro" id="IPR029057">
    <property type="entry name" value="PRTase-like"/>
</dbReference>
<dbReference type="AlphaFoldDB" id="A0A1G2SJP6"/>
<organism evidence="3 4">
    <name type="scientific">Candidatus Yonathbacteria bacterium RIFOXYD1_FULL_52_36</name>
    <dbReference type="NCBI Taxonomy" id="1802730"/>
    <lineage>
        <taxon>Bacteria</taxon>
        <taxon>Candidatus Yonathiibacteriota</taxon>
    </lineage>
</organism>
<dbReference type="SUPFAM" id="SSF53271">
    <property type="entry name" value="PRTase-like"/>
    <property type="match status" value="1"/>
</dbReference>
<gene>
    <name evidence="3" type="ORF">A2591_00765</name>
</gene>
<dbReference type="STRING" id="1802730.A2591_00765"/>
<comment type="caution">
    <text evidence="3">The sequence shown here is derived from an EMBL/GenBank/DDBJ whole genome shotgun (WGS) entry which is preliminary data.</text>
</comment>
<dbReference type="CDD" id="cd06223">
    <property type="entry name" value="PRTases_typeI"/>
    <property type="match status" value="1"/>
</dbReference>
<evidence type="ECO:0000256" key="1">
    <source>
        <dbReference type="ARBA" id="ARBA00008007"/>
    </source>
</evidence>
<dbReference type="Pfam" id="PF00156">
    <property type="entry name" value="Pribosyltran"/>
    <property type="match status" value="1"/>
</dbReference>
<accession>A0A1G2SJP6</accession>
<evidence type="ECO:0000259" key="2">
    <source>
        <dbReference type="Pfam" id="PF00156"/>
    </source>
</evidence>
<feature type="domain" description="Phosphoribosyltransferase" evidence="2">
    <location>
        <begin position="156"/>
        <end position="226"/>
    </location>
</feature>
<dbReference type="InterPro" id="IPR051910">
    <property type="entry name" value="ComF/GntX_DNA_util-trans"/>
</dbReference>
<evidence type="ECO:0000313" key="4">
    <source>
        <dbReference type="Proteomes" id="UP000178168"/>
    </source>
</evidence>
<dbReference type="Proteomes" id="UP000178168">
    <property type="component" value="Unassembled WGS sequence"/>
</dbReference>
<dbReference type="InterPro" id="IPR000836">
    <property type="entry name" value="PRTase_dom"/>
</dbReference>
<evidence type="ECO:0000313" key="3">
    <source>
        <dbReference type="EMBL" id="OHA84849.1"/>
    </source>
</evidence>
<protein>
    <recommendedName>
        <fullName evidence="2">Phosphoribosyltransferase domain-containing protein</fullName>
    </recommendedName>
</protein>
<dbReference type="Gene3D" id="3.40.50.2020">
    <property type="match status" value="1"/>
</dbReference>
<dbReference type="EMBL" id="MHUZ01000034">
    <property type="protein sequence ID" value="OHA84849.1"/>
    <property type="molecule type" value="Genomic_DNA"/>
</dbReference>
<dbReference type="PANTHER" id="PTHR47505:SF1">
    <property type="entry name" value="DNA UTILIZATION PROTEIN YHGH"/>
    <property type="match status" value="1"/>
</dbReference>